<evidence type="ECO:0000313" key="1">
    <source>
        <dbReference type="EMBL" id="KAE8404528.1"/>
    </source>
</evidence>
<dbReference type="AlphaFoldDB" id="A0A5N7DFU8"/>
<reference evidence="1 2" key="1">
    <citation type="submission" date="2019-04" db="EMBL/GenBank/DDBJ databases">
        <authorList>
            <consortium name="DOE Joint Genome Institute"/>
            <person name="Mondo S."/>
            <person name="Kjaerbolling I."/>
            <person name="Vesth T."/>
            <person name="Frisvad J.C."/>
            <person name="Nybo J.L."/>
            <person name="Theobald S."/>
            <person name="Kildgaard S."/>
            <person name="Isbrandt T."/>
            <person name="Kuo A."/>
            <person name="Sato A."/>
            <person name="Lyhne E.K."/>
            <person name="Kogle M.E."/>
            <person name="Wiebenga A."/>
            <person name="Kun R.S."/>
            <person name="Lubbers R.J."/>
            <person name="Makela M.R."/>
            <person name="Barry K."/>
            <person name="Chovatia M."/>
            <person name="Clum A."/>
            <person name="Daum C."/>
            <person name="Haridas S."/>
            <person name="He G."/>
            <person name="LaButti K."/>
            <person name="Lipzen A."/>
            <person name="Riley R."/>
            <person name="Salamov A."/>
            <person name="Simmons B.A."/>
            <person name="Magnuson J.K."/>
            <person name="Henrissat B."/>
            <person name="Mortensen U.H."/>
            <person name="Larsen T.O."/>
            <person name="Devries R.P."/>
            <person name="Grigoriev I.V."/>
            <person name="Machida M."/>
            <person name="Baker S.E."/>
            <person name="Andersen M.R."/>
            <person name="Cantor M.N."/>
            <person name="Hua S.X."/>
        </authorList>
    </citation>
    <scope>NUCLEOTIDE SEQUENCE [LARGE SCALE GENOMIC DNA]</scope>
    <source>
        <strain evidence="1 2">CBS 119388</strain>
    </source>
</reference>
<keyword evidence="2" id="KW-1185">Reference proteome</keyword>
<dbReference type="Proteomes" id="UP000325579">
    <property type="component" value="Unassembled WGS sequence"/>
</dbReference>
<organism evidence="1 2">
    <name type="scientific">Aspergillus pseudonomiae</name>
    <dbReference type="NCBI Taxonomy" id="1506151"/>
    <lineage>
        <taxon>Eukaryota</taxon>
        <taxon>Fungi</taxon>
        <taxon>Dikarya</taxon>
        <taxon>Ascomycota</taxon>
        <taxon>Pezizomycotina</taxon>
        <taxon>Eurotiomycetes</taxon>
        <taxon>Eurotiomycetidae</taxon>
        <taxon>Eurotiales</taxon>
        <taxon>Aspergillaceae</taxon>
        <taxon>Aspergillus</taxon>
        <taxon>Aspergillus subgen. Circumdati</taxon>
    </lineage>
</organism>
<sequence length="64" mass="7683">MFRRSQLHLYTSRCFSALEYLHGYLIFYRGMTTSKRFMTPTTHITLTRRRCRNSLVPVLPNQTI</sequence>
<evidence type="ECO:0000313" key="2">
    <source>
        <dbReference type="Proteomes" id="UP000325579"/>
    </source>
</evidence>
<accession>A0A5N7DFU8</accession>
<proteinExistence type="predicted"/>
<name>A0A5N7DFU8_9EURO</name>
<dbReference type="GeneID" id="43666577"/>
<dbReference type="EMBL" id="ML736767">
    <property type="protein sequence ID" value="KAE8404528.1"/>
    <property type="molecule type" value="Genomic_DNA"/>
</dbReference>
<gene>
    <name evidence="1" type="ORF">BDV37DRAFT_247576</name>
</gene>
<dbReference type="RefSeq" id="XP_031941847.1">
    <property type="nucleotide sequence ID" value="XM_032081886.1"/>
</dbReference>
<protein>
    <submittedName>
        <fullName evidence="1">Uncharacterized protein</fullName>
    </submittedName>
</protein>